<dbReference type="GO" id="GO:0005744">
    <property type="term" value="C:TIM23 mitochondrial import inner membrane translocase complex"/>
    <property type="evidence" value="ECO:0007669"/>
    <property type="project" value="UniProtKB-UniRule"/>
</dbReference>
<keyword evidence="1" id="KW-0496">Mitochondrion</keyword>
<gene>
    <name evidence="5" type="ORF">HINF_LOCUS31537</name>
    <name evidence="3" type="ORF">HINF_LOCUS47035</name>
    <name evidence="4" type="ORF">HINF_LOCUS57171</name>
    <name evidence="6" type="ORF">HINF_LOCUS67074</name>
</gene>
<accession>A0AA86R0R8</accession>
<dbReference type="AlphaFoldDB" id="A0AA86R0R8"/>
<dbReference type="GO" id="GO:0015031">
    <property type="term" value="P:protein transport"/>
    <property type="evidence" value="ECO:0007669"/>
    <property type="project" value="UniProtKB-KW"/>
</dbReference>
<feature type="domain" description="FCP1 homology" evidence="2">
    <location>
        <begin position="55"/>
        <end position="217"/>
    </location>
</feature>
<keyword evidence="1" id="KW-0809">Transit peptide</keyword>
<comment type="subcellular location">
    <subcellularLocation>
        <location evidence="1">Mitochondrion inner membrane</location>
        <topology evidence="1">Single-pass membrane protein</topology>
    </subcellularLocation>
</comment>
<dbReference type="EMBL" id="CATOUU010001060">
    <property type="protein sequence ID" value="CAI9969526.1"/>
    <property type="molecule type" value="Genomic_DNA"/>
</dbReference>
<comment type="subunit">
    <text evidence="1">Component of the TIM23 complex.</text>
</comment>
<reference evidence="5 7" key="2">
    <citation type="submission" date="2024-07" db="EMBL/GenBank/DDBJ databases">
        <authorList>
            <person name="Akdeniz Z."/>
        </authorList>
    </citation>
    <scope>NUCLEOTIDE SEQUENCE [LARGE SCALE GENOMIC DNA]</scope>
</reference>
<dbReference type="InterPro" id="IPR004274">
    <property type="entry name" value="FCP1_dom"/>
</dbReference>
<dbReference type="EMBL" id="CATOUU010000918">
    <property type="protein sequence ID" value="CAI9959390.1"/>
    <property type="molecule type" value="Genomic_DNA"/>
</dbReference>
<dbReference type="InterPro" id="IPR023214">
    <property type="entry name" value="HAD_sf"/>
</dbReference>
<reference evidence="4" key="1">
    <citation type="submission" date="2023-06" db="EMBL/GenBank/DDBJ databases">
        <authorList>
            <person name="Kurt Z."/>
        </authorList>
    </citation>
    <scope>NUCLEOTIDE SEQUENCE</scope>
</reference>
<evidence type="ECO:0000313" key="5">
    <source>
        <dbReference type="EMBL" id="CAL6027885.1"/>
    </source>
</evidence>
<dbReference type="PANTHER" id="PTHR12210">
    <property type="entry name" value="DULLARD PROTEIN PHOSPHATASE"/>
    <property type="match status" value="1"/>
</dbReference>
<evidence type="ECO:0000256" key="1">
    <source>
        <dbReference type="RuleBase" id="RU365079"/>
    </source>
</evidence>
<evidence type="ECO:0000313" key="7">
    <source>
        <dbReference type="Proteomes" id="UP001642409"/>
    </source>
</evidence>
<dbReference type="CDD" id="cd07521">
    <property type="entry name" value="HAD_FCP1-like"/>
    <property type="match status" value="1"/>
</dbReference>
<evidence type="ECO:0000313" key="6">
    <source>
        <dbReference type="EMBL" id="CAL6093611.1"/>
    </source>
</evidence>
<dbReference type="InterPro" id="IPR050365">
    <property type="entry name" value="TIM50"/>
</dbReference>
<evidence type="ECO:0000313" key="3">
    <source>
        <dbReference type="EMBL" id="CAI9959390.1"/>
    </source>
</evidence>
<comment type="similarity">
    <text evidence="1">Belongs to the TIM50 family.</text>
</comment>
<keyword evidence="1" id="KW-0813">Transport</keyword>
<proteinExistence type="inferred from homology"/>
<keyword evidence="7" id="KW-1185">Reference proteome</keyword>
<comment type="caution">
    <text evidence="4">The sequence shown here is derived from an EMBL/GenBank/DDBJ whole genome shotgun (WGS) entry which is preliminary data.</text>
</comment>
<dbReference type="InterPro" id="IPR036412">
    <property type="entry name" value="HAD-like_sf"/>
</dbReference>
<sequence>MQPLVNQVQPISRIRSQFQVGQQINFKDKRTGEECTVVAENSIPSNMRYFFPDLYKSSKPLLALDMDLTLVNTKIGYVKPADIQMTLTQGAARVQYSVVLRPFLHEFLDSMAKMYDLMIFTSAGQLYADALIDRFDKAQHIKRRVYQQHCTPITENGQPVFVKDLSRIGQSLDRIILVDDNARSIQYQLDNSILIKAFDGDTRDNELEKLEIRLKKVYETYIECGNVVQALKKWK</sequence>
<organism evidence="4">
    <name type="scientific">Hexamita inflata</name>
    <dbReference type="NCBI Taxonomy" id="28002"/>
    <lineage>
        <taxon>Eukaryota</taxon>
        <taxon>Metamonada</taxon>
        <taxon>Diplomonadida</taxon>
        <taxon>Hexamitidae</taxon>
        <taxon>Hexamitinae</taxon>
        <taxon>Hexamita</taxon>
    </lineage>
</organism>
<dbReference type="Proteomes" id="UP001642409">
    <property type="component" value="Unassembled WGS sequence"/>
</dbReference>
<keyword evidence="1" id="KW-0811">Translocation</keyword>
<comment type="function">
    <text evidence="1">Essential component of the TIM23 complex, a complex that mediates the translocation of transit peptide-containing proteins across the mitochondrial inner membrane.</text>
</comment>
<keyword evidence="1" id="KW-0653">Protein transport</keyword>
<evidence type="ECO:0000259" key="2">
    <source>
        <dbReference type="PROSITE" id="PS50969"/>
    </source>
</evidence>
<dbReference type="SUPFAM" id="SSF56784">
    <property type="entry name" value="HAD-like"/>
    <property type="match status" value="1"/>
</dbReference>
<dbReference type="PROSITE" id="PS50969">
    <property type="entry name" value="FCP1"/>
    <property type="match status" value="1"/>
</dbReference>
<dbReference type="Gene3D" id="3.40.50.1000">
    <property type="entry name" value="HAD superfamily/HAD-like"/>
    <property type="match status" value="1"/>
</dbReference>
<evidence type="ECO:0000313" key="4">
    <source>
        <dbReference type="EMBL" id="CAI9969526.1"/>
    </source>
</evidence>
<dbReference type="EMBL" id="CAXDID020000106">
    <property type="protein sequence ID" value="CAL6027885.1"/>
    <property type="molecule type" value="Genomic_DNA"/>
</dbReference>
<protein>
    <recommendedName>
        <fullName evidence="1">Mitochondrial import inner membrane translocase subunit TIM50</fullName>
    </recommendedName>
</protein>
<dbReference type="SMART" id="SM00577">
    <property type="entry name" value="CPDc"/>
    <property type="match status" value="1"/>
</dbReference>
<name>A0AA86R0R8_9EUKA</name>
<dbReference type="EMBL" id="CAXDID020000459">
    <property type="protein sequence ID" value="CAL6093611.1"/>
    <property type="molecule type" value="Genomic_DNA"/>
</dbReference>
<dbReference type="Pfam" id="PF03031">
    <property type="entry name" value="NIF"/>
    <property type="match status" value="1"/>
</dbReference>